<dbReference type="FunFam" id="3.30.420.40:FF:000007">
    <property type="entry name" value="Glycerol kinase"/>
    <property type="match status" value="1"/>
</dbReference>
<dbReference type="HAMAP" id="MF_00186">
    <property type="entry name" value="Glycerol_kin"/>
    <property type="match status" value="1"/>
</dbReference>
<dbReference type="GO" id="GO:0004370">
    <property type="term" value="F:glycerol kinase activity"/>
    <property type="evidence" value="ECO:0007669"/>
    <property type="project" value="UniProtKB-UniRule"/>
</dbReference>
<dbReference type="GO" id="GO:0005829">
    <property type="term" value="C:cytosol"/>
    <property type="evidence" value="ECO:0007669"/>
    <property type="project" value="TreeGrafter"/>
</dbReference>
<feature type="binding site" evidence="9">
    <location>
        <position position="174"/>
    </location>
    <ligand>
        <name>sn-glycerol 3-phosphate</name>
        <dbReference type="ChEBI" id="CHEBI:57597"/>
    </ligand>
</feature>
<dbReference type="SUPFAM" id="SSF53067">
    <property type="entry name" value="Actin-like ATPase domain"/>
    <property type="match status" value="2"/>
</dbReference>
<feature type="binding site" evidence="9">
    <location>
        <position position="123"/>
    </location>
    <ligand>
        <name>sn-glycerol 3-phosphate</name>
        <dbReference type="ChEBI" id="CHEBI:57597"/>
    </ligand>
</feature>
<feature type="binding site" evidence="9">
    <location>
        <position position="122"/>
    </location>
    <ligand>
        <name>sn-glycerol 3-phosphate</name>
        <dbReference type="ChEBI" id="CHEBI:57597"/>
    </ligand>
</feature>
<name>A0A975J0Q4_9BACT</name>
<dbReference type="PROSITE" id="PS00933">
    <property type="entry name" value="FGGY_KINASES_1"/>
    <property type="match status" value="1"/>
</dbReference>
<comment type="similarity">
    <text evidence="2 9">Belongs to the FGGY kinase family.</text>
</comment>
<dbReference type="PANTHER" id="PTHR10196">
    <property type="entry name" value="SUGAR KINASE"/>
    <property type="match status" value="1"/>
</dbReference>
<gene>
    <name evidence="9 12" type="primary">glpK</name>
    <name evidence="12" type="ORF">KBB96_03130</name>
</gene>
<dbReference type="InterPro" id="IPR018484">
    <property type="entry name" value="FGGY_N"/>
</dbReference>
<evidence type="ECO:0000256" key="2">
    <source>
        <dbReference type="ARBA" id="ARBA00009156"/>
    </source>
</evidence>
<keyword evidence="5 9" id="KW-0418">Kinase</keyword>
<evidence type="ECO:0000256" key="6">
    <source>
        <dbReference type="ARBA" id="ARBA00022798"/>
    </source>
</evidence>
<feature type="binding site" evidence="9">
    <location>
        <position position="52"/>
    </location>
    <ligand>
        <name>ATP</name>
        <dbReference type="ChEBI" id="CHEBI:30616"/>
    </ligand>
</feature>
<dbReference type="EMBL" id="CP073100">
    <property type="protein sequence ID" value="QUE51888.1"/>
    <property type="molecule type" value="Genomic_DNA"/>
</dbReference>
<keyword evidence="7 9" id="KW-0067">ATP-binding</keyword>
<dbReference type="Pfam" id="PF00370">
    <property type="entry name" value="FGGY_N"/>
    <property type="match status" value="1"/>
</dbReference>
<organism evidence="12 13">
    <name type="scientific">Luteolibacter ambystomatis</name>
    <dbReference type="NCBI Taxonomy" id="2824561"/>
    <lineage>
        <taxon>Bacteria</taxon>
        <taxon>Pseudomonadati</taxon>
        <taxon>Verrucomicrobiota</taxon>
        <taxon>Verrucomicrobiia</taxon>
        <taxon>Verrucomicrobiales</taxon>
        <taxon>Verrucomicrobiaceae</taxon>
        <taxon>Luteolibacter</taxon>
    </lineage>
</organism>
<evidence type="ECO:0000256" key="3">
    <source>
        <dbReference type="ARBA" id="ARBA00022679"/>
    </source>
</evidence>
<dbReference type="InterPro" id="IPR018485">
    <property type="entry name" value="FGGY_C"/>
</dbReference>
<comment type="activity regulation">
    <text evidence="9">Inhibited by fructose 1,6-bisphosphate (FBP).</text>
</comment>
<feature type="binding site" evidence="9">
    <location>
        <position position="347"/>
    </location>
    <ligand>
        <name>ATP</name>
        <dbReference type="ChEBI" id="CHEBI:30616"/>
    </ligand>
</feature>
<dbReference type="NCBIfam" id="NF000756">
    <property type="entry name" value="PRK00047.1"/>
    <property type="match status" value="1"/>
</dbReference>
<feature type="binding site" evidence="9">
    <location>
        <position position="52"/>
    </location>
    <ligand>
        <name>sn-glycerol 3-phosphate</name>
        <dbReference type="ChEBI" id="CHEBI:57597"/>
    </ligand>
</feature>
<dbReference type="GO" id="GO:0019563">
    <property type="term" value="P:glycerol catabolic process"/>
    <property type="evidence" value="ECO:0007669"/>
    <property type="project" value="UniProtKB-UniRule"/>
</dbReference>
<sequence length="535" mass="58386">MPGFRSPLLLPAALPAVCCSRLSASQADSISKNSNHPNHVNPRYILALDQGTTSSRSILFDKSGTGIAVSQREFKQIYPQPGWVEHDPMEIWSSQRATLSEVLGKADASDRDVAAIGITNQRETTIVWNRETGKPIYNAIVWQDRRTADFCAKLKREGKEAVFTAKTGKRLDPYFSGTKVRWILDNVKGARDLAKQGKLAFGTVDSWLVWKLTDGQVHVTDATNACRTLLYNIHEGRWDDELLEILDIPKELLPEVRSCSEVYGTTEYGTPIAGMAGDQHAALFGQACFEKGMAKNTYGTGCFMLMNTGTQAVASKNNLLTTVAWKIGDVTEYALEGSIFIAGAAIQWLRDEMKIISSAAECDRLAATVKDSGGLYIVPAFAGLGAPHWDPYARGAAFGITRGTNRAHFCRAALEAIALQSADLISSMEKDSGLKLAELRVDGGATRSDLLLQIQADILGTRVIRPSNTETTALGAAYLAGLAVGFWESREDIAKNWKVDATFERKAPEDSIAKLCKGWAKAVSRSLDWEEGKAE</sequence>
<feature type="binding site" evidence="9">
    <location>
        <position position="444"/>
    </location>
    <ligand>
        <name>ADP</name>
        <dbReference type="ChEBI" id="CHEBI:456216"/>
    </ligand>
</feature>
<dbReference type="InterPro" id="IPR043129">
    <property type="entry name" value="ATPase_NBD"/>
</dbReference>
<dbReference type="Proteomes" id="UP000676169">
    <property type="component" value="Chromosome"/>
</dbReference>
<comment type="caution">
    <text evidence="9">Lacks conserved residue(s) required for the propagation of feature annotation.</text>
</comment>
<feature type="binding site" evidence="9">
    <location>
        <position position="343"/>
    </location>
    <ligand>
        <name>ADP</name>
        <dbReference type="ChEBI" id="CHEBI:456216"/>
    </ligand>
</feature>
<feature type="binding site" evidence="9">
    <location>
        <position position="343"/>
    </location>
    <ligand>
        <name>ATP</name>
        <dbReference type="ChEBI" id="CHEBI:30616"/>
    </ligand>
</feature>
<dbReference type="InterPro" id="IPR005999">
    <property type="entry name" value="Glycerol_kin"/>
</dbReference>
<feature type="binding site" evidence="9">
    <location>
        <position position="174"/>
    </location>
    <ligand>
        <name>glycerol</name>
        <dbReference type="ChEBI" id="CHEBI:17754"/>
    </ligand>
</feature>
<feature type="domain" description="Carbohydrate kinase FGGY N-terminal" evidence="10">
    <location>
        <begin position="44"/>
        <end position="285"/>
    </location>
</feature>
<evidence type="ECO:0000313" key="12">
    <source>
        <dbReference type="EMBL" id="QUE51888.1"/>
    </source>
</evidence>
<dbReference type="Pfam" id="PF02782">
    <property type="entry name" value="FGGY_C"/>
    <property type="match status" value="1"/>
</dbReference>
<dbReference type="InterPro" id="IPR000577">
    <property type="entry name" value="Carb_kinase_FGGY"/>
</dbReference>
<feature type="binding site" evidence="9">
    <location>
        <position position="54"/>
    </location>
    <ligand>
        <name>ATP</name>
        <dbReference type="ChEBI" id="CHEBI:30616"/>
    </ligand>
</feature>
<evidence type="ECO:0000256" key="5">
    <source>
        <dbReference type="ARBA" id="ARBA00022777"/>
    </source>
</evidence>
<feature type="domain" description="Carbohydrate kinase FGGY C-terminal" evidence="11">
    <location>
        <begin position="295"/>
        <end position="483"/>
    </location>
</feature>
<proteinExistence type="inferred from homology"/>
<feature type="binding site" evidence="9">
    <location>
        <position position="278"/>
    </location>
    <ligand>
        <name>glycerol</name>
        <dbReference type="ChEBI" id="CHEBI:17754"/>
    </ligand>
</feature>
<dbReference type="EC" id="2.7.1.30" evidence="9"/>
<dbReference type="FunFam" id="3.30.420.40:FF:000008">
    <property type="entry name" value="Glycerol kinase"/>
    <property type="match status" value="1"/>
</dbReference>
<comment type="pathway">
    <text evidence="1 9">Polyol metabolism; glycerol degradation via glycerol kinase pathway; sn-glycerol 3-phosphate from glycerol: step 1/1.</text>
</comment>
<feature type="binding site" evidence="9">
    <location>
        <position position="56"/>
    </location>
    <ligand>
        <name>ADP</name>
        <dbReference type="ChEBI" id="CHEBI:456216"/>
    </ligand>
</feature>
<evidence type="ECO:0000259" key="11">
    <source>
        <dbReference type="Pfam" id="PF02782"/>
    </source>
</evidence>
<protein>
    <recommendedName>
        <fullName evidence="9">Glycerol kinase</fullName>
        <ecNumber evidence="9">2.7.1.30</ecNumber>
    </recommendedName>
    <alternativeName>
        <fullName evidence="9">ATP:glycerol 3-phosphotransferase</fullName>
    </alternativeName>
    <alternativeName>
        <fullName evidence="9">Glycerokinase</fullName>
        <shortName evidence="9">GK</shortName>
    </alternativeName>
</protein>
<dbReference type="Gene3D" id="3.30.420.40">
    <property type="match status" value="2"/>
</dbReference>
<evidence type="ECO:0000256" key="8">
    <source>
        <dbReference type="ARBA" id="ARBA00052101"/>
    </source>
</evidence>
<evidence type="ECO:0000256" key="4">
    <source>
        <dbReference type="ARBA" id="ARBA00022741"/>
    </source>
</evidence>
<keyword evidence="6 9" id="KW-0319">Glycerol metabolism</keyword>
<feature type="binding site" evidence="9">
    <location>
        <position position="300"/>
    </location>
    <ligand>
        <name>ATP</name>
        <dbReference type="ChEBI" id="CHEBI:30616"/>
    </ligand>
</feature>
<dbReference type="GO" id="GO:0006072">
    <property type="term" value="P:glycerol-3-phosphate metabolic process"/>
    <property type="evidence" value="ECO:0007669"/>
    <property type="project" value="InterPro"/>
</dbReference>
<feature type="binding site" evidence="9">
    <location>
        <position position="123"/>
    </location>
    <ligand>
        <name>glycerol</name>
        <dbReference type="ChEBI" id="CHEBI:17754"/>
    </ligand>
</feature>
<feature type="binding site" evidence="9">
    <location>
        <position position="279"/>
    </location>
    <ligand>
        <name>glycerol</name>
        <dbReference type="ChEBI" id="CHEBI:17754"/>
    </ligand>
</feature>
<dbReference type="CDD" id="cd07786">
    <property type="entry name" value="FGGY_EcGK_like"/>
    <property type="match status" value="1"/>
</dbReference>
<keyword evidence="3 9" id="KW-0808">Transferase</keyword>
<comment type="catalytic activity">
    <reaction evidence="8 9">
        <text>glycerol + ATP = sn-glycerol 3-phosphate + ADP + H(+)</text>
        <dbReference type="Rhea" id="RHEA:21644"/>
        <dbReference type="ChEBI" id="CHEBI:15378"/>
        <dbReference type="ChEBI" id="CHEBI:17754"/>
        <dbReference type="ChEBI" id="CHEBI:30616"/>
        <dbReference type="ChEBI" id="CHEBI:57597"/>
        <dbReference type="ChEBI" id="CHEBI:456216"/>
        <dbReference type="EC" id="2.7.1.30"/>
    </reaction>
</comment>
<dbReference type="NCBIfam" id="TIGR01311">
    <property type="entry name" value="glycerol_kin"/>
    <property type="match status" value="1"/>
</dbReference>
<feature type="binding site" evidence="9">
    <location>
        <position position="122"/>
    </location>
    <ligand>
        <name>glycerol</name>
        <dbReference type="ChEBI" id="CHEBI:17754"/>
    </ligand>
</feature>
<dbReference type="PANTHER" id="PTHR10196:SF69">
    <property type="entry name" value="GLYCEROL KINASE"/>
    <property type="match status" value="1"/>
</dbReference>
<evidence type="ECO:0000256" key="9">
    <source>
        <dbReference type="HAMAP-Rule" id="MF_00186"/>
    </source>
</evidence>
<dbReference type="PIRSF" id="PIRSF000538">
    <property type="entry name" value="GlpK"/>
    <property type="match status" value="1"/>
</dbReference>
<keyword evidence="13" id="KW-1185">Reference proteome</keyword>
<feature type="binding site" evidence="9">
    <location>
        <position position="300"/>
    </location>
    <ligand>
        <name>ADP</name>
        <dbReference type="ChEBI" id="CHEBI:456216"/>
    </ligand>
</feature>
<comment type="function">
    <text evidence="9">Key enzyme in the regulation of glycerol uptake and metabolism. Catalyzes the phosphorylation of glycerol to yield sn-glycerol 3-phosphate.</text>
</comment>
<evidence type="ECO:0000256" key="7">
    <source>
        <dbReference type="ARBA" id="ARBA00022840"/>
    </source>
</evidence>
<keyword evidence="4 9" id="KW-0547">Nucleotide-binding</keyword>
<evidence type="ECO:0000259" key="10">
    <source>
        <dbReference type="Pfam" id="PF00370"/>
    </source>
</evidence>
<feature type="binding site" evidence="9">
    <location>
        <position position="444"/>
    </location>
    <ligand>
        <name>ATP</name>
        <dbReference type="ChEBI" id="CHEBI:30616"/>
    </ligand>
</feature>
<evidence type="ECO:0000313" key="13">
    <source>
        <dbReference type="Proteomes" id="UP000676169"/>
    </source>
</evidence>
<dbReference type="AlphaFoldDB" id="A0A975J0Q4"/>
<feature type="binding site" evidence="9">
    <location>
        <position position="278"/>
    </location>
    <ligand>
        <name>sn-glycerol 3-phosphate</name>
        <dbReference type="ChEBI" id="CHEBI:57597"/>
    </ligand>
</feature>
<dbReference type="GO" id="GO:0005524">
    <property type="term" value="F:ATP binding"/>
    <property type="evidence" value="ECO:0007669"/>
    <property type="project" value="UniProtKB-UniRule"/>
</dbReference>
<feature type="binding site" evidence="9">
    <location>
        <position position="53"/>
    </location>
    <ligand>
        <name>ATP</name>
        <dbReference type="ChEBI" id="CHEBI:30616"/>
    </ligand>
</feature>
<accession>A0A975J0Q4</accession>
<dbReference type="InterPro" id="IPR018483">
    <property type="entry name" value="Carb_kinase_FGGY_CS"/>
</dbReference>
<reference evidence="12" key="1">
    <citation type="submission" date="2021-04" db="EMBL/GenBank/DDBJ databases">
        <title>Luteolibacter sp. 32A isolated from the skin of an Anderson's salamander (Ambystoma andersonii).</title>
        <authorList>
            <person name="Spergser J."/>
            <person name="Busse H.-J."/>
        </authorList>
    </citation>
    <scope>NUCLEOTIDE SEQUENCE</scope>
    <source>
        <strain evidence="12">32A</strain>
    </source>
</reference>
<evidence type="ECO:0000256" key="1">
    <source>
        <dbReference type="ARBA" id="ARBA00005190"/>
    </source>
</evidence>
<dbReference type="KEGG" id="lamb:KBB96_03130"/>
<feature type="binding site" evidence="9">
    <location>
        <position position="52"/>
    </location>
    <ligand>
        <name>ADP</name>
        <dbReference type="ChEBI" id="CHEBI:456216"/>
    </ligand>
</feature>